<dbReference type="Proteomes" id="UP000294480">
    <property type="component" value="Unassembled WGS sequence"/>
</dbReference>
<dbReference type="SMART" id="SM00363">
    <property type="entry name" value="S4"/>
    <property type="match status" value="1"/>
</dbReference>
<dbReference type="GO" id="GO:0008168">
    <property type="term" value="F:methyltransferase activity"/>
    <property type="evidence" value="ECO:0007669"/>
    <property type="project" value="UniProtKB-KW"/>
</dbReference>
<evidence type="ECO:0000256" key="2">
    <source>
        <dbReference type="ARBA" id="ARBA00029460"/>
    </source>
</evidence>
<dbReference type="InterPro" id="IPR002877">
    <property type="entry name" value="RNA_MeTrfase_FtsJ_dom"/>
</dbReference>
<dbReference type="CDD" id="cd00165">
    <property type="entry name" value="S4"/>
    <property type="match status" value="1"/>
</dbReference>
<dbReference type="SUPFAM" id="SSF55174">
    <property type="entry name" value="Alpha-L RNA-binding motif"/>
    <property type="match status" value="1"/>
</dbReference>
<dbReference type="Gene3D" id="3.10.290.10">
    <property type="entry name" value="RNA-binding S4 domain"/>
    <property type="match status" value="1"/>
</dbReference>
<keyword evidence="6" id="KW-1185">Reference proteome</keyword>
<dbReference type="EMBL" id="SNZE01000001">
    <property type="protein sequence ID" value="TDR33186.1"/>
    <property type="molecule type" value="Genomic_DNA"/>
</dbReference>
<feature type="domain" description="RNA-binding S4" evidence="4">
    <location>
        <begin position="2"/>
        <end position="72"/>
    </location>
</feature>
<gene>
    <name evidence="5" type="ORF">DFR44_101239</name>
</gene>
<dbReference type="GO" id="GO:0032259">
    <property type="term" value="P:methylation"/>
    <property type="evidence" value="ECO:0007669"/>
    <property type="project" value="UniProtKB-KW"/>
</dbReference>
<evidence type="ECO:0000256" key="3">
    <source>
        <dbReference type="PROSITE-ProRule" id="PRU00182"/>
    </source>
</evidence>
<keyword evidence="5" id="KW-0489">Methyltransferase</keyword>
<keyword evidence="5" id="KW-0808">Transferase</keyword>
<dbReference type="OrthoDB" id="9784736at2"/>
<organism evidence="5 6">
    <name type="scientific">Hydromonas duriensis</name>
    <dbReference type="NCBI Taxonomy" id="1527608"/>
    <lineage>
        <taxon>Bacteria</taxon>
        <taxon>Pseudomonadati</taxon>
        <taxon>Pseudomonadota</taxon>
        <taxon>Betaproteobacteria</taxon>
        <taxon>Burkholderiales</taxon>
        <taxon>Burkholderiaceae</taxon>
        <taxon>Hydromonas</taxon>
    </lineage>
</organism>
<dbReference type="PROSITE" id="PS50889">
    <property type="entry name" value="S4"/>
    <property type="match status" value="1"/>
</dbReference>
<dbReference type="InterPro" id="IPR002942">
    <property type="entry name" value="S4_RNA-bd"/>
</dbReference>
<proteinExistence type="inferred from homology"/>
<dbReference type="GO" id="GO:0003723">
    <property type="term" value="F:RNA binding"/>
    <property type="evidence" value="ECO:0007669"/>
    <property type="project" value="UniProtKB-KW"/>
</dbReference>
<comment type="caution">
    <text evidence="5">The sequence shown here is derived from an EMBL/GenBank/DDBJ whole genome shotgun (WGS) entry which is preliminary data.</text>
</comment>
<dbReference type="InterPro" id="IPR036986">
    <property type="entry name" value="S4_RNA-bd_sf"/>
</dbReference>
<reference evidence="5 6" key="1">
    <citation type="submission" date="2019-03" db="EMBL/GenBank/DDBJ databases">
        <title>Genomic Encyclopedia of Type Strains, Phase IV (KMG-IV): sequencing the most valuable type-strain genomes for metagenomic binning, comparative biology and taxonomic classification.</title>
        <authorList>
            <person name="Goeker M."/>
        </authorList>
    </citation>
    <scope>NUCLEOTIDE SEQUENCE [LARGE SCALE GENOMIC DNA]</scope>
    <source>
        <strain evidence="5 6">DSM 102852</strain>
    </source>
</reference>
<dbReference type="InterPro" id="IPR004538">
    <property type="entry name" value="Hemolysin_A/TlyA"/>
</dbReference>
<dbReference type="Pfam" id="PF01479">
    <property type="entry name" value="S4"/>
    <property type="match status" value="1"/>
</dbReference>
<dbReference type="InterPro" id="IPR029063">
    <property type="entry name" value="SAM-dependent_MTases_sf"/>
</dbReference>
<evidence type="ECO:0000313" key="5">
    <source>
        <dbReference type="EMBL" id="TDR33186.1"/>
    </source>
</evidence>
<dbReference type="PANTHER" id="PTHR32319:SF0">
    <property type="entry name" value="BACTERIAL HEMOLYSIN-LIKE PROTEIN"/>
    <property type="match status" value="1"/>
</dbReference>
<dbReference type="Gene3D" id="3.40.50.150">
    <property type="entry name" value="Vaccinia Virus protein VP39"/>
    <property type="match status" value="1"/>
</dbReference>
<comment type="similarity">
    <text evidence="2">Belongs to the TlyA family.</text>
</comment>
<sequence length="272" mass="29266">MPRIDQVLVTQGLAETRSHAQRLIASGRVRLNIGNDWQLINKPAYVITDDALLEVASSDVDKYVSRAGIKLAGALAHVKLDVSGMRSLDLGTSTGGFADCLLQAGATQVVGVDVGHGQLHPSLAKHSGLTVFENTNARYLDSDVLSDAWLDFKSDTSSDAEAVCHDFDLAVADLSFISLTKVLPIFKQEVSKPSLLKNGGYLLALVKPQFELTADDLSKAGLVKDPAKYAQVQANILAACAENDLTVLDYFDSPITGTDGNHEFFVFAQQQF</sequence>
<dbReference type="RefSeq" id="WP_133618863.1">
    <property type="nucleotide sequence ID" value="NZ_SNZE01000001.1"/>
</dbReference>
<dbReference type="Pfam" id="PF01728">
    <property type="entry name" value="FtsJ"/>
    <property type="match status" value="1"/>
</dbReference>
<evidence type="ECO:0000313" key="6">
    <source>
        <dbReference type="Proteomes" id="UP000294480"/>
    </source>
</evidence>
<evidence type="ECO:0000259" key="4">
    <source>
        <dbReference type="SMART" id="SM00363"/>
    </source>
</evidence>
<evidence type="ECO:0000256" key="1">
    <source>
        <dbReference type="ARBA" id="ARBA00022884"/>
    </source>
</evidence>
<dbReference type="AlphaFoldDB" id="A0A4R6YBY3"/>
<protein>
    <submittedName>
        <fullName evidence="5">23S rRNA (Cytidine1920-2'-O)/16S rRNA (Cytidine1409-2'-O)-methyltransferase</fullName>
    </submittedName>
</protein>
<dbReference type="PANTHER" id="PTHR32319">
    <property type="entry name" value="BACTERIAL HEMOLYSIN-LIKE PROTEIN"/>
    <property type="match status" value="1"/>
</dbReference>
<dbReference type="InterPro" id="IPR047048">
    <property type="entry name" value="TlyA"/>
</dbReference>
<dbReference type="PIRSF" id="PIRSF005578">
    <property type="entry name" value="TlyA"/>
    <property type="match status" value="1"/>
</dbReference>
<accession>A0A4R6YBY3</accession>
<dbReference type="CDD" id="cd02440">
    <property type="entry name" value="AdoMet_MTases"/>
    <property type="match status" value="1"/>
</dbReference>
<name>A0A4R6YBY3_9BURK</name>
<dbReference type="SUPFAM" id="SSF53335">
    <property type="entry name" value="S-adenosyl-L-methionine-dependent methyltransferases"/>
    <property type="match status" value="1"/>
</dbReference>
<keyword evidence="1 3" id="KW-0694">RNA-binding</keyword>